<dbReference type="SUPFAM" id="SSF48452">
    <property type="entry name" value="TPR-like"/>
    <property type="match status" value="1"/>
</dbReference>
<reference evidence="1 2" key="1">
    <citation type="submission" date="2020-02" db="EMBL/GenBank/DDBJ databases">
        <title>Broccoli isolated Pseudomonas sp.</title>
        <authorList>
            <person name="Fujikawa T."/>
            <person name="Sawada H."/>
        </authorList>
    </citation>
    <scope>NUCLEOTIDE SEQUENCE [LARGE SCALE GENOMIC DNA]</scope>
    <source>
        <strain evidence="1 2">MAFF212428</strain>
    </source>
</reference>
<dbReference type="AlphaFoldDB" id="A0A6M0CVE1"/>
<protein>
    <submittedName>
        <fullName evidence="1">Tetratricopeptide repeat protein</fullName>
    </submittedName>
</protein>
<evidence type="ECO:0000313" key="1">
    <source>
        <dbReference type="EMBL" id="NER60353.1"/>
    </source>
</evidence>
<dbReference type="Proteomes" id="UP000480410">
    <property type="component" value="Unassembled WGS sequence"/>
</dbReference>
<dbReference type="Gene3D" id="1.25.40.10">
    <property type="entry name" value="Tetratricopeptide repeat domain"/>
    <property type="match status" value="1"/>
</dbReference>
<accession>A0A6M0CVE1</accession>
<organism evidence="1 2">
    <name type="scientific">Pseudomonas brassicae</name>
    <dbReference type="NCBI Taxonomy" id="2708063"/>
    <lineage>
        <taxon>Bacteria</taxon>
        <taxon>Pseudomonadati</taxon>
        <taxon>Pseudomonadota</taxon>
        <taxon>Gammaproteobacteria</taxon>
        <taxon>Pseudomonadales</taxon>
        <taxon>Pseudomonadaceae</taxon>
        <taxon>Pseudomonas</taxon>
    </lineage>
</organism>
<sequence length="129" mass="14991">MRALIVLALATSVVGCTRWSMDHHLNNAYRAYDRGNCERVMLELSQVDRTSRARPFIHPEASMLRGQCLERQKLYVDAVQTYQYILEQYPRNEYAYRARARLQTLQQLGHYRPGGEPAIARPAPATPWR</sequence>
<dbReference type="PROSITE" id="PS51257">
    <property type="entry name" value="PROKAR_LIPOPROTEIN"/>
    <property type="match status" value="1"/>
</dbReference>
<name>A0A6M0CVE1_9PSED</name>
<gene>
    <name evidence="1" type="ORF">G3435_10855</name>
</gene>
<dbReference type="InterPro" id="IPR011990">
    <property type="entry name" value="TPR-like_helical_dom_sf"/>
</dbReference>
<evidence type="ECO:0000313" key="2">
    <source>
        <dbReference type="Proteomes" id="UP000480410"/>
    </source>
</evidence>
<proteinExistence type="predicted"/>
<dbReference type="EMBL" id="JAAHBV010000216">
    <property type="protein sequence ID" value="NER60353.1"/>
    <property type="molecule type" value="Genomic_DNA"/>
</dbReference>
<comment type="caution">
    <text evidence="1">The sequence shown here is derived from an EMBL/GenBank/DDBJ whole genome shotgun (WGS) entry which is preliminary data.</text>
</comment>